<dbReference type="EMBL" id="FMXE01000002">
    <property type="protein sequence ID" value="SDA40170.1"/>
    <property type="molecule type" value="Genomic_DNA"/>
</dbReference>
<sequence length="159" mass="18807">MEKTQYPVILFSHQGLSIYQTHQETYGLDNYQEIQNLLQEHNRLHPERKVIASFNGHTHAENIGGIWYISITSMAYHWLGEDYEYIRYSPEVDKNFRWIKYTAPFKEPLFTTVEISSNGTIKIAGKKTEWVGPSPFELGFPENLKPYVHPWITKRKLRF</sequence>
<dbReference type="SUPFAM" id="SSF56300">
    <property type="entry name" value="Metallo-dependent phosphatases"/>
    <property type="match status" value="1"/>
</dbReference>
<accession>A0A1G5V2S5</accession>
<dbReference type="RefSeq" id="WP_092728169.1">
    <property type="nucleotide sequence ID" value="NZ_FMXE01000002.1"/>
</dbReference>
<proteinExistence type="predicted"/>
<reference evidence="2" key="1">
    <citation type="submission" date="2016-10" db="EMBL/GenBank/DDBJ databases">
        <authorList>
            <person name="Varghese N."/>
            <person name="Submissions S."/>
        </authorList>
    </citation>
    <scope>NUCLEOTIDE SEQUENCE [LARGE SCALE GENOMIC DNA]</scope>
    <source>
        <strain evidence="2">DSM 22703</strain>
    </source>
</reference>
<dbReference type="Gene3D" id="3.60.21.10">
    <property type="match status" value="1"/>
</dbReference>
<evidence type="ECO:0008006" key="3">
    <source>
        <dbReference type="Google" id="ProtNLM"/>
    </source>
</evidence>
<dbReference type="AlphaFoldDB" id="A0A1G5V2S5"/>
<evidence type="ECO:0000313" key="1">
    <source>
        <dbReference type="EMBL" id="SDA40170.1"/>
    </source>
</evidence>
<evidence type="ECO:0000313" key="2">
    <source>
        <dbReference type="Proteomes" id="UP000198756"/>
    </source>
</evidence>
<dbReference type="OrthoDB" id="9816081at2"/>
<gene>
    <name evidence="1" type="ORF">SAMN03080617_00301</name>
</gene>
<dbReference type="STRING" id="279824.SAMN03080617_00301"/>
<organism evidence="1 2">
    <name type="scientific">Algoriphagus alkaliphilus</name>
    <dbReference type="NCBI Taxonomy" id="279824"/>
    <lineage>
        <taxon>Bacteria</taxon>
        <taxon>Pseudomonadati</taxon>
        <taxon>Bacteroidota</taxon>
        <taxon>Cytophagia</taxon>
        <taxon>Cytophagales</taxon>
        <taxon>Cyclobacteriaceae</taxon>
        <taxon>Algoriphagus</taxon>
    </lineage>
</organism>
<dbReference type="InterPro" id="IPR029052">
    <property type="entry name" value="Metallo-depent_PP-like"/>
</dbReference>
<dbReference type="Proteomes" id="UP000198756">
    <property type="component" value="Unassembled WGS sequence"/>
</dbReference>
<name>A0A1G5V2S5_9BACT</name>
<keyword evidence="2" id="KW-1185">Reference proteome</keyword>
<protein>
    <recommendedName>
        <fullName evidence="3">Calcineurin-like phosphoesterase domain-containing protein</fullName>
    </recommendedName>
</protein>